<gene>
    <name evidence="1" type="ORF">V2J18_00405</name>
</gene>
<organism evidence="1 2">
    <name type="scientific">Lysobacter firmicutimachus</name>
    <dbReference type="NCBI Taxonomy" id="1792846"/>
    <lineage>
        <taxon>Bacteria</taxon>
        <taxon>Pseudomonadati</taxon>
        <taxon>Pseudomonadota</taxon>
        <taxon>Gammaproteobacteria</taxon>
        <taxon>Lysobacterales</taxon>
        <taxon>Lysobacteraceae</taxon>
        <taxon>Lysobacter</taxon>
    </lineage>
</organism>
<comment type="caution">
    <text evidence="1">The sequence shown here is derived from an EMBL/GenBank/DDBJ whole genome shotgun (WGS) entry which is preliminary data.</text>
</comment>
<accession>A0ABU8CWI1</accession>
<dbReference type="EMBL" id="JBANDL010000002">
    <property type="protein sequence ID" value="MEI2453130.1"/>
    <property type="molecule type" value="Genomic_DNA"/>
</dbReference>
<evidence type="ECO:0000313" key="1">
    <source>
        <dbReference type="EMBL" id="MEI2453130.1"/>
    </source>
</evidence>
<dbReference type="Proteomes" id="UP001387215">
    <property type="component" value="Unassembled WGS sequence"/>
</dbReference>
<name>A0ABU8CWI1_9GAMM</name>
<dbReference type="InterPro" id="IPR021322">
    <property type="entry name" value="DUF2924"/>
</dbReference>
<keyword evidence="2" id="KW-1185">Reference proteome</keyword>
<sequence length="157" mass="17886">MSQITTTFQPSASLLAQLARLPEMSWAELKAEHQRLYHAEPAVKHRRFVERRIATRLQEIEYRHHDRARLERNQRRIRALVESGEIPPRARKTAPMPGTVLSREFGGEIHRVAVAQDGTVEYGGQRYNSLSAVARAITGTRWSGPAFFGLRATKESK</sequence>
<proteinExistence type="predicted"/>
<evidence type="ECO:0000313" key="2">
    <source>
        <dbReference type="Proteomes" id="UP001387215"/>
    </source>
</evidence>
<dbReference type="RefSeq" id="WP_064749623.1">
    <property type="nucleotide sequence ID" value="NZ_JBANDL010000002.1"/>
</dbReference>
<reference evidence="1 2" key="1">
    <citation type="submission" date="2024-02" db="EMBL/GenBank/DDBJ databases">
        <title>Lysobacter Genome Sequencing and Mining.</title>
        <authorList>
            <person name="Bierman J."/>
            <person name="Walker M.C."/>
        </authorList>
    </citation>
    <scope>NUCLEOTIDE SEQUENCE [LARGE SCALE GENOMIC DNA]</scope>
    <source>
        <strain evidence="1 2">PB6250</strain>
    </source>
</reference>
<protein>
    <submittedName>
        <fullName evidence="1">DUF2924 domain-containing protein</fullName>
    </submittedName>
</protein>
<dbReference type="Pfam" id="PF11149">
    <property type="entry name" value="DUF2924"/>
    <property type="match status" value="1"/>
</dbReference>